<dbReference type="PANTHER" id="PTHR23089">
    <property type="entry name" value="HISTIDINE TRIAD HIT PROTEIN"/>
    <property type="match status" value="1"/>
</dbReference>
<gene>
    <name evidence="5" type="ORF">B7P33_10870</name>
</gene>
<evidence type="ECO:0000256" key="2">
    <source>
        <dbReference type="PIRSR" id="PIRSR601310-3"/>
    </source>
</evidence>
<sequence>MERNWKYALLLFVFCSYTFGQSEAYQEKKAEKIAKGSVFTKIINRELPATIVYEDDEIISFVPLRPQAPVHLLIVPKKEIHTINDIAAADASLIGKMHLVAAQLAREKGIAETGYRLAFNTNEDSGQSVFHIHMHLLGGITLGPMVDQTYRNNVEKENKH</sequence>
<evidence type="ECO:0000256" key="3">
    <source>
        <dbReference type="PROSITE-ProRule" id="PRU00464"/>
    </source>
</evidence>
<evidence type="ECO:0000313" key="5">
    <source>
        <dbReference type="EMBL" id="PCE63768.1"/>
    </source>
</evidence>
<dbReference type="CDD" id="cd01276">
    <property type="entry name" value="PKCI_related"/>
    <property type="match status" value="1"/>
</dbReference>
<feature type="active site" description="Tele-AMP-histidine intermediate" evidence="1">
    <location>
        <position position="133"/>
    </location>
</feature>
<evidence type="ECO:0000313" key="6">
    <source>
        <dbReference type="Proteomes" id="UP000219559"/>
    </source>
</evidence>
<dbReference type="EMBL" id="NBWU01000004">
    <property type="protein sequence ID" value="PCE63768.1"/>
    <property type="molecule type" value="Genomic_DNA"/>
</dbReference>
<dbReference type="InterPro" id="IPR036265">
    <property type="entry name" value="HIT-like_sf"/>
</dbReference>
<dbReference type="InterPro" id="IPR019808">
    <property type="entry name" value="Histidine_triad_CS"/>
</dbReference>
<comment type="caution">
    <text evidence="5">The sequence shown here is derived from an EMBL/GenBank/DDBJ whole genome shotgun (WGS) entry which is preliminary data.</text>
</comment>
<dbReference type="GO" id="GO:0003824">
    <property type="term" value="F:catalytic activity"/>
    <property type="evidence" value="ECO:0007669"/>
    <property type="project" value="InterPro"/>
</dbReference>
<feature type="domain" description="HIT" evidence="4">
    <location>
        <begin position="38"/>
        <end position="150"/>
    </location>
</feature>
<dbReference type="PRINTS" id="PR00332">
    <property type="entry name" value="HISTRIAD"/>
</dbReference>
<accession>A0A2A4G711</accession>
<dbReference type="InterPro" id="IPR001310">
    <property type="entry name" value="Histidine_triad_HIT"/>
</dbReference>
<reference evidence="5 6" key="1">
    <citation type="submission" date="2017-04" db="EMBL/GenBank/DDBJ databases">
        <title>A new member of the family Flavobacteriaceae isolated from ascidians.</title>
        <authorList>
            <person name="Chen L."/>
        </authorList>
    </citation>
    <scope>NUCLEOTIDE SEQUENCE [LARGE SCALE GENOMIC DNA]</scope>
    <source>
        <strain evidence="5 6">HQA918</strain>
    </source>
</reference>
<evidence type="ECO:0000256" key="1">
    <source>
        <dbReference type="PIRSR" id="PIRSR601310-1"/>
    </source>
</evidence>
<dbReference type="SUPFAM" id="SSF54197">
    <property type="entry name" value="HIT-like"/>
    <property type="match status" value="1"/>
</dbReference>
<dbReference type="PROSITE" id="PS00892">
    <property type="entry name" value="HIT_1"/>
    <property type="match status" value="1"/>
</dbReference>
<keyword evidence="6" id="KW-1185">Reference proteome</keyword>
<dbReference type="Proteomes" id="UP000219559">
    <property type="component" value="Unassembled WGS sequence"/>
</dbReference>
<dbReference type="PROSITE" id="PS51084">
    <property type="entry name" value="HIT_2"/>
    <property type="match status" value="1"/>
</dbReference>
<name>A0A2A4G711_9FLAO</name>
<evidence type="ECO:0000259" key="4">
    <source>
        <dbReference type="PROSITE" id="PS51084"/>
    </source>
</evidence>
<dbReference type="Pfam" id="PF01230">
    <property type="entry name" value="HIT"/>
    <property type="match status" value="1"/>
</dbReference>
<feature type="short sequence motif" description="Histidine triad motif" evidence="2 3">
    <location>
        <begin position="131"/>
        <end position="135"/>
    </location>
</feature>
<dbReference type="OrthoDB" id="9784774at2"/>
<organism evidence="5 6">
    <name type="scientific">Sediminicola luteus</name>
    <dbReference type="NCBI Taxonomy" id="319238"/>
    <lineage>
        <taxon>Bacteria</taxon>
        <taxon>Pseudomonadati</taxon>
        <taxon>Bacteroidota</taxon>
        <taxon>Flavobacteriia</taxon>
        <taxon>Flavobacteriales</taxon>
        <taxon>Flavobacteriaceae</taxon>
        <taxon>Sediminicola</taxon>
    </lineage>
</organism>
<dbReference type="AlphaFoldDB" id="A0A2A4G711"/>
<proteinExistence type="predicted"/>
<dbReference type="InterPro" id="IPR011146">
    <property type="entry name" value="HIT-like"/>
</dbReference>
<dbReference type="Gene3D" id="3.30.428.10">
    <property type="entry name" value="HIT-like"/>
    <property type="match status" value="1"/>
</dbReference>
<protein>
    <recommendedName>
        <fullName evidence="4">HIT domain-containing protein</fullName>
    </recommendedName>
</protein>